<evidence type="ECO:0000256" key="3">
    <source>
        <dbReference type="ARBA" id="ARBA00022898"/>
    </source>
</evidence>
<dbReference type="RefSeq" id="WP_035389734.1">
    <property type="nucleotide sequence ID" value="NZ_JQKF01000015.1"/>
</dbReference>
<dbReference type="PATRIC" id="fig|1121877.4.peg.1587"/>
<dbReference type="GO" id="GO:0047804">
    <property type="term" value="F:cysteine-S-conjugate beta-lyase activity"/>
    <property type="evidence" value="ECO:0007669"/>
    <property type="project" value="UniProtKB-EC"/>
</dbReference>
<dbReference type="PANTHER" id="PTHR43525:SF1">
    <property type="entry name" value="PROTEIN MALY"/>
    <property type="match status" value="1"/>
</dbReference>
<comment type="cofactor">
    <cofactor evidence="1">
        <name>pyridoxal 5'-phosphate</name>
        <dbReference type="ChEBI" id="CHEBI:597326"/>
    </cofactor>
</comment>
<dbReference type="Pfam" id="PF00155">
    <property type="entry name" value="Aminotran_1_2"/>
    <property type="match status" value="1"/>
</dbReference>
<dbReference type="CDD" id="cd00609">
    <property type="entry name" value="AAT_like"/>
    <property type="match status" value="1"/>
</dbReference>
<evidence type="ECO:0000313" key="8">
    <source>
        <dbReference type="Proteomes" id="UP000032336"/>
    </source>
</evidence>
<dbReference type="InterPro" id="IPR015421">
    <property type="entry name" value="PyrdxlP-dep_Trfase_major"/>
</dbReference>
<dbReference type="InterPro" id="IPR015424">
    <property type="entry name" value="PyrdxlP-dep_Trfase"/>
</dbReference>
<keyword evidence="8" id="KW-1185">Reference proteome</keyword>
<protein>
    <recommendedName>
        <fullName evidence="2">cysteine-S-conjugate beta-lyase</fullName>
        <ecNumber evidence="2">4.4.1.13</ecNumber>
    </recommendedName>
</protein>
<dbReference type="Gene3D" id="3.40.640.10">
    <property type="entry name" value="Type I PLP-dependent aspartate aminotransferase-like (Major domain)"/>
    <property type="match status" value="1"/>
</dbReference>
<dbReference type="GeneID" id="78372638"/>
<dbReference type="Gene3D" id="3.90.1150.10">
    <property type="entry name" value="Aspartate Aminotransferase, domain 1"/>
    <property type="match status" value="1"/>
</dbReference>
<sequence>MTLQFPAEESFAAVRARRTHSIKWQRYPADVLPAWVADMDFPPPKEALEAGITLLDRGDTGYPSPDLVMNYQLSYQDWAKNNFGTQPNSLATVADVVAALRIIIMAVTDPRAGVIVLTPSYPPFFRVVNDAERELVPVPMQRINRRYTIDFDLVARVAAKEHVQAIILCNPQNPTGRVFTRNELTMIAEIAERERLIVISDEIHQDLRAPGTVHIPYSSLDHESSSRAVVLASPSKSFNIAGLKVAHIELPSDTELRSRIEGSPLLALSQATSIGLSVGTQAYRTEGDWLAEVRTIIDENFNLVIKGLGDQDGITITEREGTYLLWGELLRRPSGQSAYEFLLNRARVAVGPGEDYLPGAPEFFRLNLAAWPSVVETMIERIHDALAAL</sequence>
<evidence type="ECO:0000313" key="7">
    <source>
        <dbReference type="EMBL" id="KJE76797.1"/>
    </source>
</evidence>
<dbReference type="InterPro" id="IPR051798">
    <property type="entry name" value="Class-II_PLP-Dep_Aminotrans"/>
</dbReference>
<dbReference type="EC" id="4.4.1.13" evidence="2"/>
<proteinExistence type="inferred from homology"/>
<dbReference type="InterPro" id="IPR015422">
    <property type="entry name" value="PyrdxlP-dep_Trfase_small"/>
</dbReference>
<comment type="similarity">
    <text evidence="5">Belongs to the class-II pyridoxal-phosphate-dependent aminotransferase family. MalY/PatB cystathionine beta-lyase subfamily.</text>
</comment>
<dbReference type="OrthoDB" id="3224382at2"/>
<dbReference type="InterPro" id="IPR004839">
    <property type="entry name" value="Aminotransferase_I/II_large"/>
</dbReference>
<evidence type="ECO:0000259" key="6">
    <source>
        <dbReference type="Pfam" id="PF00155"/>
    </source>
</evidence>
<keyword evidence="4 7" id="KW-0456">Lyase</keyword>
<comment type="caution">
    <text evidence="7">The sequence shown here is derived from an EMBL/GenBank/DDBJ whole genome shotgun (WGS) entry which is preliminary data.</text>
</comment>
<accession>A0A0D8FX10</accession>
<dbReference type="EMBL" id="JXUW01000011">
    <property type="protein sequence ID" value="KJE76797.1"/>
    <property type="molecule type" value="Genomic_DNA"/>
</dbReference>
<gene>
    <name evidence="7" type="primary">patB</name>
    <name evidence="7" type="ORF">FEAC_14440</name>
</gene>
<feature type="domain" description="Aminotransferase class I/classII large" evidence="6">
    <location>
        <begin position="38"/>
        <end position="381"/>
    </location>
</feature>
<organism evidence="7 8">
    <name type="scientific">Ferrimicrobium acidiphilum DSM 19497</name>
    <dbReference type="NCBI Taxonomy" id="1121877"/>
    <lineage>
        <taxon>Bacteria</taxon>
        <taxon>Bacillati</taxon>
        <taxon>Actinomycetota</taxon>
        <taxon>Acidimicrobiia</taxon>
        <taxon>Acidimicrobiales</taxon>
        <taxon>Acidimicrobiaceae</taxon>
        <taxon>Ferrimicrobium</taxon>
    </lineage>
</organism>
<name>A0A0D8FX10_9ACTN</name>
<evidence type="ECO:0000256" key="4">
    <source>
        <dbReference type="ARBA" id="ARBA00023239"/>
    </source>
</evidence>
<dbReference type="AlphaFoldDB" id="A0A0D8FX10"/>
<dbReference type="PANTHER" id="PTHR43525">
    <property type="entry name" value="PROTEIN MALY"/>
    <property type="match status" value="1"/>
</dbReference>
<evidence type="ECO:0000256" key="1">
    <source>
        <dbReference type="ARBA" id="ARBA00001933"/>
    </source>
</evidence>
<dbReference type="SUPFAM" id="SSF53383">
    <property type="entry name" value="PLP-dependent transferases"/>
    <property type="match status" value="1"/>
</dbReference>
<reference evidence="7 8" key="1">
    <citation type="submission" date="2015-01" db="EMBL/GenBank/DDBJ databases">
        <title>Draft genome of the acidophilic iron oxidizer Ferrimicrobium acidiphilum strain T23.</title>
        <authorList>
            <person name="Poehlein A."/>
            <person name="Eisen S."/>
            <person name="Schloemann M."/>
            <person name="Johnson B.D."/>
            <person name="Daniel R."/>
            <person name="Muehling M."/>
        </authorList>
    </citation>
    <scope>NUCLEOTIDE SEQUENCE [LARGE SCALE GENOMIC DNA]</scope>
    <source>
        <strain evidence="7 8">T23</strain>
    </source>
</reference>
<dbReference type="GO" id="GO:0030170">
    <property type="term" value="F:pyridoxal phosphate binding"/>
    <property type="evidence" value="ECO:0007669"/>
    <property type="project" value="InterPro"/>
</dbReference>
<evidence type="ECO:0000256" key="5">
    <source>
        <dbReference type="ARBA" id="ARBA00037974"/>
    </source>
</evidence>
<keyword evidence="3" id="KW-0663">Pyridoxal phosphate</keyword>
<dbReference type="STRING" id="1121877.FEAC_14440"/>
<evidence type="ECO:0000256" key="2">
    <source>
        <dbReference type="ARBA" id="ARBA00012224"/>
    </source>
</evidence>
<dbReference type="eggNOG" id="COG1168">
    <property type="taxonomic scope" value="Bacteria"/>
</dbReference>
<dbReference type="Proteomes" id="UP000032336">
    <property type="component" value="Unassembled WGS sequence"/>
</dbReference>